<sequence>MPPSLMPANSALPAKCIRTHLTANKQALPVTTSLPSSRRRTLKRSHAVARSDARGANADDLKFYTHTLCPYAQRVTLTLLEKGVDFETVEVDLSNKPRWYYEINSLGLVPALSWNGHVTVESLDICKYIDTEFAGPALVPEDSEGQRRVEEIFSSCDHVASRGLRFLAGRDRYWGIGEPSLDTPTAQADFQASLVQLSEQIDLHGGPYLAGSSVTLADLVLLPFMERFDMCIREFRDDFDLRREGGCEDITPIGNWLELMEKRPAAKEAAADPAKLLAAFKRYRSLDFFDYVSMTKSTL</sequence>
<keyword evidence="4" id="KW-1185">Reference proteome</keyword>
<dbReference type="PANTHER" id="PTHR43968">
    <property type="match status" value="1"/>
</dbReference>
<comment type="caution">
    <text evidence="3">The sequence shown here is derived from an EMBL/GenBank/DDBJ whole genome shotgun (WGS) entry which is preliminary data.</text>
</comment>
<evidence type="ECO:0000259" key="2">
    <source>
        <dbReference type="PROSITE" id="PS50405"/>
    </source>
</evidence>
<dbReference type="InterPro" id="IPR010987">
    <property type="entry name" value="Glutathione-S-Trfase_C-like"/>
</dbReference>
<feature type="domain" description="GST C-terminal" evidence="2">
    <location>
        <begin position="142"/>
        <end position="285"/>
    </location>
</feature>
<proteinExistence type="predicted"/>
<reference evidence="3 4" key="1">
    <citation type="journal article" date="2015" name="Genome Biol. Evol.">
        <title>Comparative Genomics of a Bacterivorous Green Alga Reveals Evolutionary Causalities and Consequences of Phago-Mixotrophic Mode of Nutrition.</title>
        <authorList>
            <person name="Burns J.A."/>
            <person name="Paasch A."/>
            <person name="Narechania A."/>
            <person name="Kim E."/>
        </authorList>
    </citation>
    <scope>NUCLEOTIDE SEQUENCE [LARGE SCALE GENOMIC DNA]</scope>
    <source>
        <strain evidence="3 4">PLY_AMNH</strain>
    </source>
</reference>
<dbReference type="InterPro" id="IPR040079">
    <property type="entry name" value="Glutathione_S-Trfase"/>
</dbReference>
<dbReference type="PROSITE" id="PS50405">
    <property type="entry name" value="GST_CTER"/>
    <property type="match status" value="1"/>
</dbReference>
<dbReference type="GO" id="GO:0005737">
    <property type="term" value="C:cytoplasm"/>
    <property type="evidence" value="ECO:0007669"/>
    <property type="project" value="TreeGrafter"/>
</dbReference>
<dbReference type="SFLD" id="SFLDG00358">
    <property type="entry name" value="Main_(cytGST)"/>
    <property type="match status" value="1"/>
</dbReference>
<evidence type="ECO:0000259" key="1">
    <source>
        <dbReference type="PROSITE" id="PS50404"/>
    </source>
</evidence>
<dbReference type="SFLD" id="SFLDS00019">
    <property type="entry name" value="Glutathione_Transferase_(cytos"/>
    <property type="match status" value="1"/>
</dbReference>
<dbReference type="InterPro" id="IPR036249">
    <property type="entry name" value="Thioredoxin-like_sf"/>
</dbReference>
<protein>
    <recommendedName>
        <fullName evidence="5">Glutathione S-transferase</fullName>
    </recommendedName>
</protein>
<dbReference type="Gene3D" id="1.20.1050.10">
    <property type="match status" value="1"/>
</dbReference>
<name>A0AAE0KU75_9CHLO</name>
<dbReference type="EMBL" id="LGRX02017315">
    <property type="protein sequence ID" value="KAK3260928.1"/>
    <property type="molecule type" value="Genomic_DNA"/>
</dbReference>
<dbReference type="SUPFAM" id="SSF47616">
    <property type="entry name" value="GST C-terminal domain-like"/>
    <property type="match status" value="1"/>
</dbReference>
<dbReference type="InterPro" id="IPR036282">
    <property type="entry name" value="Glutathione-S-Trfase_C_sf"/>
</dbReference>
<feature type="domain" description="GST N-terminal" evidence="1">
    <location>
        <begin position="59"/>
        <end position="137"/>
    </location>
</feature>
<evidence type="ECO:0000313" key="3">
    <source>
        <dbReference type="EMBL" id="KAK3260928.1"/>
    </source>
</evidence>
<evidence type="ECO:0000313" key="4">
    <source>
        <dbReference type="Proteomes" id="UP001190700"/>
    </source>
</evidence>
<dbReference type="Gene3D" id="3.40.30.10">
    <property type="entry name" value="Glutaredoxin"/>
    <property type="match status" value="1"/>
</dbReference>
<dbReference type="Proteomes" id="UP001190700">
    <property type="component" value="Unassembled WGS sequence"/>
</dbReference>
<dbReference type="SUPFAM" id="SSF52833">
    <property type="entry name" value="Thioredoxin-like"/>
    <property type="match status" value="1"/>
</dbReference>
<accession>A0AAE0KU75</accession>
<dbReference type="InterPro" id="IPR004045">
    <property type="entry name" value="Glutathione_S-Trfase_N"/>
</dbReference>
<evidence type="ECO:0008006" key="5">
    <source>
        <dbReference type="Google" id="ProtNLM"/>
    </source>
</evidence>
<gene>
    <name evidence="3" type="ORF">CYMTET_30142</name>
</gene>
<dbReference type="PROSITE" id="PS50404">
    <property type="entry name" value="GST_NTER"/>
    <property type="match status" value="1"/>
</dbReference>
<dbReference type="PANTHER" id="PTHR43968:SF14">
    <property type="entry name" value="GLUTATHIONE S-TRANSFERASE"/>
    <property type="match status" value="1"/>
</dbReference>
<dbReference type="AlphaFoldDB" id="A0AAE0KU75"/>
<dbReference type="Pfam" id="PF13417">
    <property type="entry name" value="GST_N_3"/>
    <property type="match status" value="1"/>
</dbReference>
<dbReference type="InterPro" id="IPR050983">
    <property type="entry name" value="GST_Omega/HSP26"/>
</dbReference>
<organism evidence="3 4">
    <name type="scientific">Cymbomonas tetramitiformis</name>
    <dbReference type="NCBI Taxonomy" id="36881"/>
    <lineage>
        <taxon>Eukaryota</taxon>
        <taxon>Viridiplantae</taxon>
        <taxon>Chlorophyta</taxon>
        <taxon>Pyramimonadophyceae</taxon>
        <taxon>Pyramimonadales</taxon>
        <taxon>Pyramimonadaceae</taxon>
        <taxon>Cymbomonas</taxon>
    </lineage>
</organism>